<keyword evidence="2" id="KW-1185">Reference proteome</keyword>
<gene>
    <name evidence="1" type="ORF">COCCADRAFT_109424</name>
</gene>
<protein>
    <submittedName>
        <fullName evidence="1">Uncharacterized protein</fullName>
    </submittedName>
</protein>
<evidence type="ECO:0000313" key="1">
    <source>
        <dbReference type="EMBL" id="EUC28333.1"/>
    </source>
</evidence>
<sequence length="71" mass="7811">GMLLAGVHGVPGGDDIPGRDECTQGVAGPVYVDIRSWRPIGHRVPVYRVTRNPRQNYCRSNSGIRVRLLAQ</sequence>
<dbReference type="RefSeq" id="XP_007717352.1">
    <property type="nucleotide sequence ID" value="XM_007719162.1"/>
</dbReference>
<dbReference type="GeneID" id="19143896"/>
<dbReference type="EMBL" id="KI964822">
    <property type="protein sequence ID" value="EUC28333.1"/>
    <property type="molecule type" value="Genomic_DNA"/>
</dbReference>
<dbReference type="AlphaFoldDB" id="W6XRU4"/>
<feature type="non-terminal residue" evidence="1">
    <location>
        <position position="1"/>
    </location>
</feature>
<dbReference type="KEGG" id="bze:COCCADRAFT_109424"/>
<name>W6XRU4_COCC2</name>
<reference evidence="1 2" key="1">
    <citation type="journal article" date="2013" name="PLoS Genet.">
        <title>Comparative genome structure, secondary metabolite, and effector coding capacity across Cochliobolus pathogens.</title>
        <authorList>
            <person name="Condon B.J."/>
            <person name="Leng Y."/>
            <person name="Wu D."/>
            <person name="Bushley K.E."/>
            <person name="Ohm R.A."/>
            <person name="Otillar R."/>
            <person name="Martin J."/>
            <person name="Schackwitz W."/>
            <person name="Grimwood J."/>
            <person name="MohdZainudin N."/>
            <person name="Xue C."/>
            <person name="Wang R."/>
            <person name="Manning V.A."/>
            <person name="Dhillon B."/>
            <person name="Tu Z.J."/>
            <person name="Steffenson B.J."/>
            <person name="Salamov A."/>
            <person name="Sun H."/>
            <person name="Lowry S."/>
            <person name="LaButti K."/>
            <person name="Han J."/>
            <person name="Copeland A."/>
            <person name="Lindquist E."/>
            <person name="Barry K."/>
            <person name="Schmutz J."/>
            <person name="Baker S.E."/>
            <person name="Ciuffetti L.M."/>
            <person name="Grigoriev I.V."/>
            <person name="Zhong S."/>
            <person name="Turgeon B.G."/>
        </authorList>
    </citation>
    <scope>NUCLEOTIDE SEQUENCE [LARGE SCALE GENOMIC DNA]</scope>
    <source>
        <strain evidence="1 2">26-R-13</strain>
    </source>
</reference>
<evidence type="ECO:0000313" key="2">
    <source>
        <dbReference type="Proteomes" id="UP000053841"/>
    </source>
</evidence>
<dbReference type="HOGENOM" id="CLU_2746843_0_0_1"/>
<dbReference type="Proteomes" id="UP000053841">
    <property type="component" value="Unassembled WGS sequence"/>
</dbReference>
<organism evidence="1 2">
    <name type="scientific">Cochliobolus carbonum (strain 26-R-13)</name>
    <name type="common">Maize leaf spot fungus</name>
    <name type="synonym">Bipolaris zeicola</name>
    <dbReference type="NCBI Taxonomy" id="930089"/>
    <lineage>
        <taxon>Eukaryota</taxon>
        <taxon>Fungi</taxon>
        <taxon>Dikarya</taxon>
        <taxon>Ascomycota</taxon>
        <taxon>Pezizomycotina</taxon>
        <taxon>Dothideomycetes</taxon>
        <taxon>Pleosporomycetidae</taxon>
        <taxon>Pleosporales</taxon>
        <taxon>Pleosporineae</taxon>
        <taxon>Pleosporaceae</taxon>
        <taxon>Bipolaris</taxon>
    </lineage>
</organism>
<accession>W6XRU4</accession>
<proteinExistence type="predicted"/>